<gene>
    <name evidence="1" type="ORF">A8709_13185</name>
</gene>
<dbReference type="RefSeq" id="WP_065851974.1">
    <property type="nucleotide sequence ID" value="NZ_LYPC01000014.1"/>
</dbReference>
<dbReference type="InterPro" id="IPR014710">
    <property type="entry name" value="RmlC-like_jellyroll"/>
</dbReference>
<organism evidence="1 2">
    <name type="scientific">Paenibacillus pectinilyticus</name>
    <dbReference type="NCBI Taxonomy" id="512399"/>
    <lineage>
        <taxon>Bacteria</taxon>
        <taxon>Bacillati</taxon>
        <taxon>Bacillota</taxon>
        <taxon>Bacilli</taxon>
        <taxon>Bacillales</taxon>
        <taxon>Paenibacillaceae</taxon>
        <taxon>Paenibacillus</taxon>
    </lineage>
</organism>
<reference evidence="2" key="1">
    <citation type="submission" date="2016-05" db="EMBL/GenBank/DDBJ databases">
        <title>Paenibacillus oryzae. sp. nov., isolated from the rice root.</title>
        <authorList>
            <person name="Zhang J."/>
            <person name="Zhang X."/>
        </authorList>
    </citation>
    <scope>NUCLEOTIDE SEQUENCE [LARGE SCALE GENOMIC DNA]</scope>
    <source>
        <strain evidence="2">KCTC13222</strain>
    </source>
</reference>
<proteinExistence type="predicted"/>
<dbReference type="EMBL" id="LYPC01000014">
    <property type="protein sequence ID" value="OCT15064.1"/>
    <property type="molecule type" value="Genomic_DNA"/>
</dbReference>
<sequence>MPTVRQIVSEELARNKGVLRLAPTWVPRPLLQPGGRMKLNPKDLYVLGAERGGIDERWLASTTNADNGPLTPMDEGLSYIVTGEDGQGQKVLLKEAIDNLGNEMVGSDVVAKFGGWAVLTKLFDNMGPIPFHMHQMEEHAQKVNCQSKPEAYYFPVQLNTTVNNFPYTFFGLEPGTTKEDIYGCLNRWEEGDNGILDLSKAYRTIPGTGWDVPAGILHAPGSLVTYELQGPSDVSGMFQSIVEGRIIPWENLVRFVPEEQHRDLDYIVGMLDWEKNVEPNFKQERFREPKPAHPNQDSAEAGYFENWVVYGNEKFSSKELTVLPGRKVVIGDEAAYGLLLLQGYGSLQGSQLATPTMIRYGELTYDEYFVTVSAAREGVVIENQSQTEPLVMLKHFGPLV</sequence>
<dbReference type="Proteomes" id="UP000093309">
    <property type="component" value="Unassembled WGS sequence"/>
</dbReference>
<evidence type="ECO:0008006" key="3">
    <source>
        <dbReference type="Google" id="ProtNLM"/>
    </source>
</evidence>
<evidence type="ECO:0000313" key="2">
    <source>
        <dbReference type="Proteomes" id="UP000093309"/>
    </source>
</evidence>
<dbReference type="SUPFAM" id="SSF51182">
    <property type="entry name" value="RmlC-like cupins"/>
    <property type="match status" value="1"/>
</dbReference>
<name>A0A1C1A3D0_9BACL</name>
<dbReference type="Gene3D" id="2.60.120.10">
    <property type="entry name" value="Jelly Rolls"/>
    <property type="match status" value="1"/>
</dbReference>
<evidence type="ECO:0000313" key="1">
    <source>
        <dbReference type="EMBL" id="OCT15064.1"/>
    </source>
</evidence>
<accession>A0A1C1A3D0</accession>
<protein>
    <recommendedName>
        <fullName evidence="3">Mannose-6-phosphate isomerase</fullName>
    </recommendedName>
</protein>
<dbReference type="STRING" id="512399.A8709_13185"/>
<dbReference type="InterPro" id="IPR011051">
    <property type="entry name" value="RmlC_Cupin_sf"/>
</dbReference>
<comment type="caution">
    <text evidence="1">The sequence shown here is derived from an EMBL/GenBank/DDBJ whole genome shotgun (WGS) entry which is preliminary data.</text>
</comment>
<dbReference type="OrthoDB" id="103089at2"/>
<keyword evidence="2" id="KW-1185">Reference proteome</keyword>
<dbReference type="AlphaFoldDB" id="A0A1C1A3D0"/>